<evidence type="ECO:0000313" key="1">
    <source>
        <dbReference type="EMBL" id="GKT32828.1"/>
    </source>
</evidence>
<evidence type="ECO:0008006" key="3">
    <source>
        <dbReference type="Google" id="ProtNLM"/>
    </source>
</evidence>
<comment type="caution">
    <text evidence="1">The sequence shown here is derived from an EMBL/GenBank/DDBJ whole genome shotgun (WGS) entry which is preliminary data.</text>
</comment>
<dbReference type="Proteomes" id="UP001057375">
    <property type="component" value="Unassembled WGS sequence"/>
</dbReference>
<organism evidence="1 2">
    <name type="scientific">Aduncisulcus paluster</name>
    <dbReference type="NCBI Taxonomy" id="2918883"/>
    <lineage>
        <taxon>Eukaryota</taxon>
        <taxon>Metamonada</taxon>
        <taxon>Carpediemonas-like organisms</taxon>
        <taxon>Aduncisulcus</taxon>
    </lineage>
</organism>
<accession>A0ABQ5KJY8</accession>
<dbReference type="EMBL" id="BQXS01002678">
    <property type="protein sequence ID" value="GKT32828.1"/>
    <property type="molecule type" value="Genomic_DNA"/>
</dbReference>
<dbReference type="Gene3D" id="3.60.110.10">
    <property type="entry name" value="Carbon-nitrogen hydrolase"/>
    <property type="match status" value="1"/>
</dbReference>
<evidence type="ECO:0000313" key="2">
    <source>
        <dbReference type="Proteomes" id="UP001057375"/>
    </source>
</evidence>
<gene>
    <name evidence="1" type="ORF">ADUPG1_002353</name>
</gene>
<dbReference type="SUPFAM" id="SSF56317">
    <property type="entry name" value="Carbon-nitrogen hydrolase"/>
    <property type="match status" value="1"/>
</dbReference>
<feature type="non-terminal residue" evidence="1">
    <location>
        <position position="90"/>
    </location>
</feature>
<dbReference type="InterPro" id="IPR036526">
    <property type="entry name" value="C-N_Hydrolase_sf"/>
</dbReference>
<keyword evidence="2" id="KW-1185">Reference proteome</keyword>
<protein>
    <recommendedName>
        <fullName evidence="3">CN hydrolase domain-containing protein</fullName>
    </recommendedName>
</protein>
<sequence>MYVLNPLPEKNENVLYIIDENGATLLSHYKYGGNAFEGSVEGDKILHKAQTSAGTLSGIICWDKDFPTVVSQLGPLNIDTLFIPSADWKE</sequence>
<proteinExistence type="predicted"/>
<name>A0ABQ5KJY8_9EUKA</name>
<reference evidence="1" key="1">
    <citation type="submission" date="2022-03" db="EMBL/GenBank/DDBJ databases">
        <title>Draft genome sequence of Aduncisulcus paluster, a free-living microaerophilic Fornicata.</title>
        <authorList>
            <person name="Yuyama I."/>
            <person name="Kume K."/>
            <person name="Tamura T."/>
            <person name="Inagaki Y."/>
            <person name="Hashimoto T."/>
        </authorList>
    </citation>
    <scope>NUCLEOTIDE SEQUENCE</scope>
    <source>
        <strain evidence="1">NY0171</strain>
    </source>
</reference>